<dbReference type="Gene3D" id="1.10.10.200">
    <property type="match status" value="1"/>
</dbReference>
<dbReference type="HAMAP" id="MF_00693">
    <property type="entry name" value="Transcrip_reg_TACO1"/>
    <property type="match status" value="1"/>
</dbReference>
<dbReference type="InterPro" id="IPR017856">
    <property type="entry name" value="Integrase-like_N"/>
</dbReference>
<dbReference type="PANTHER" id="PTHR12532:SF6">
    <property type="entry name" value="TRANSCRIPTIONAL REGULATORY PROTEIN YEBC-RELATED"/>
    <property type="match status" value="1"/>
</dbReference>
<protein>
    <recommendedName>
        <fullName evidence="6">Probable transcriptional regulatory protein PAI11_39910</fullName>
    </recommendedName>
</protein>
<keyword evidence="3 6" id="KW-0805">Transcription regulation</keyword>
<dbReference type="RefSeq" id="WP_007578528.1">
    <property type="nucleotide sequence ID" value="NZ_AGUD01000299.1"/>
</dbReference>
<dbReference type="InterPro" id="IPR026564">
    <property type="entry name" value="Transcrip_reg_TACO1-like_dom3"/>
</dbReference>
<reference evidence="9 10" key="1">
    <citation type="journal article" date="2013" name="Biodegradation">
        <title>Quantitative proteomic analysis of ibuprofen-degrading Patulibacter sp. strain I11.</title>
        <authorList>
            <person name="Almeida B."/>
            <person name="Kjeldal H."/>
            <person name="Lolas I."/>
            <person name="Knudsen A.D."/>
            <person name="Carvalho G."/>
            <person name="Nielsen K.L."/>
            <person name="Barreto Crespo M.T."/>
            <person name="Stensballe A."/>
            <person name="Nielsen J.L."/>
        </authorList>
    </citation>
    <scope>NUCLEOTIDE SEQUENCE [LARGE SCALE GENOMIC DNA]</scope>
    <source>
        <strain evidence="9 10">I11</strain>
    </source>
</reference>
<keyword evidence="5 6" id="KW-0804">Transcription</keyword>
<comment type="similarity">
    <text evidence="1 6">Belongs to the TACO1 family.</text>
</comment>
<dbReference type="Pfam" id="PF01709">
    <property type="entry name" value="Transcrip_reg"/>
    <property type="match status" value="1"/>
</dbReference>
<comment type="caution">
    <text evidence="9">The sequence shown here is derived from an EMBL/GenBank/DDBJ whole genome shotgun (WGS) entry which is preliminary data.</text>
</comment>
<name>H0EAW6_9ACTN</name>
<evidence type="ECO:0000256" key="3">
    <source>
        <dbReference type="ARBA" id="ARBA00023015"/>
    </source>
</evidence>
<feature type="domain" description="TACO1/YebC-like N-terminal" evidence="8">
    <location>
        <begin position="5"/>
        <end position="75"/>
    </location>
</feature>
<evidence type="ECO:0000256" key="2">
    <source>
        <dbReference type="ARBA" id="ARBA00022490"/>
    </source>
</evidence>
<evidence type="ECO:0000256" key="5">
    <source>
        <dbReference type="ARBA" id="ARBA00023163"/>
    </source>
</evidence>
<keyword evidence="2 6" id="KW-0963">Cytoplasm</keyword>
<dbReference type="InterPro" id="IPR002876">
    <property type="entry name" value="Transcrip_reg_TACO1-like"/>
</dbReference>
<dbReference type="Pfam" id="PF20772">
    <property type="entry name" value="TACO1_YebC_N"/>
    <property type="match status" value="1"/>
</dbReference>
<dbReference type="Proteomes" id="UP000005143">
    <property type="component" value="Unassembled WGS sequence"/>
</dbReference>
<dbReference type="NCBIfam" id="NF001030">
    <property type="entry name" value="PRK00110.1"/>
    <property type="match status" value="1"/>
</dbReference>
<feature type="domain" description="TACO1/YebC-like second and third" evidence="7">
    <location>
        <begin position="83"/>
        <end position="237"/>
    </location>
</feature>
<dbReference type="OrthoDB" id="9781053at2"/>
<sequence length="249" mass="26618">MAGHSKWAGIKHKKAIVDSRRGKLFTKLARHITVAAKEGGGDPVGNAALALAVQKAKDASMPKDNIQRAIDKGTGAGADAANFEAVMYEGYGPGGVAVLVEALTDNRNRTGSEVRHMFSKHGGSLGEPGSVAYLFDKKGVIVVDGDKHDEDDLMVAIEAGAEDIEEDDGSFEVISEPGSLTAVREALDAAGIEYERAELVYRPQVRTPLDEEQATKLAKLIDTLDDNDDVSEVHANFEVDDDVLERVFG</sequence>
<dbReference type="InterPro" id="IPR049083">
    <property type="entry name" value="TACO1_YebC_N"/>
</dbReference>
<accession>H0EAW6</accession>
<dbReference type="PANTHER" id="PTHR12532">
    <property type="entry name" value="TRANSLATIONAL ACTIVATOR OF CYTOCHROME C OXIDASE 1"/>
    <property type="match status" value="1"/>
</dbReference>
<dbReference type="InterPro" id="IPR029072">
    <property type="entry name" value="YebC-like"/>
</dbReference>
<evidence type="ECO:0000256" key="6">
    <source>
        <dbReference type="HAMAP-Rule" id="MF_00693"/>
    </source>
</evidence>
<dbReference type="EMBL" id="AGUD01000299">
    <property type="protein sequence ID" value="EHN09184.1"/>
    <property type="molecule type" value="Genomic_DNA"/>
</dbReference>
<proteinExistence type="inferred from homology"/>
<dbReference type="GO" id="GO:0006355">
    <property type="term" value="P:regulation of DNA-templated transcription"/>
    <property type="evidence" value="ECO:0007669"/>
    <property type="project" value="UniProtKB-UniRule"/>
</dbReference>
<evidence type="ECO:0000256" key="4">
    <source>
        <dbReference type="ARBA" id="ARBA00023125"/>
    </source>
</evidence>
<dbReference type="NCBIfam" id="TIGR01033">
    <property type="entry name" value="YebC/PmpR family DNA-binding transcriptional regulator"/>
    <property type="match status" value="1"/>
</dbReference>
<evidence type="ECO:0000313" key="10">
    <source>
        <dbReference type="Proteomes" id="UP000005143"/>
    </source>
</evidence>
<dbReference type="GO" id="GO:0005829">
    <property type="term" value="C:cytosol"/>
    <property type="evidence" value="ECO:0007669"/>
    <property type="project" value="TreeGrafter"/>
</dbReference>
<dbReference type="FunFam" id="3.30.70.980:FF:000002">
    <property type="entry name" value="Probable transcriptional regulatory protein YebC"/>
    <property type="match status" value="1"/>
</dbReference>
<keyword evidence="10" id="KW-1185">Reference proteome</keyword>
<organism evidence="9 10">
    <name type="scientific">Patulibacter medicamentivorans</name>
    <dbReference type="NCBI Taxonomy" id="1097667"/>
    <lineage>
        <taxon>Bacteria</taxon>
        <taxon>Bacillati</taxon>
        <taxon>Actinomycetota</taxon>
        <taxon>Thermoleophilia</taxon>
        <taxon>Solirubrobacterales</taxon>
        <taxon>Patulibacteraceae</taxon>
        <taxon>Patulibacter</taxon>
    </lineage>
</organism>
<gene>
    <name evidence="9" type="ORF">PAI11_39910</name>
</gene>
<evidence type="ECO:0000256" key="1">
    <source>
        <dbReference type="ARBA" id="ARBA00008724"/>
    </source>
</evidence>
<comment type="subcellular location">
    <subcellularLocation>
        <location evidence="6">Cytoplasm</location>
    </subcellularLocation>
</comment>
<keyword evidence="4 6" id="KW-0238">DNA-binding</keyword>
<evidence type="ECO:0000259" key="8">
    <source>
        <dbReference type="Pfam" id="PF20772"/>
    </source>
</evidence>
<dbReference type="GO" id="GO:0003677">
    <property type="term" value="F:DNA binding"/>
    <property type="evidence" value="ECO:0007669"/>
    <property type="project" value="UniProtKB-UniRule"/>
</dbReference>
<dbReference type="PATRIC" id="fig|1097667.3.peg.3955"/>
<dbReference type="Gene3D" id="3.30.70.980">
    <property type="match status" value="2"/>
</dbReference>
<dbReference type="FunFam" id="1.10.10.200:FF:000002">
    <property type="entry name" value="Probable transcriptional regulatory protein CLM62_37755"/>
    <property type="match status" value="1"/>
</dbReference>
<evidence type="ECO:0000313" key="9">
    <source>
        <dbReference type="EMBL" id="EHN09184.1"/>
    </source>
</evidence>
<dbReference type="NCBIfam" id="NF009044">
    <property type="entry name" value="PRK12378.1"/>
    <property type="match status" value="1"/>
</dbReference>
<dbReference type="InterPro" id="IPR048300">
    <property type="entry name" value="TACO1_YebC-like_2nd/3rd_dom"/>
</dbReference>
<dbReference type="SUPFAM" id="SSF75625">
    <property type="entry name" value="YebC-like"/>
    <property type="match status" value="1"/>
</dbReference>
<dbReference type="AlphaFoldDB" id="H0EAW6"/>
<evidence type="ECO:0000259" key="7">
    <source>
        <dbReference type="Pfam" id="PF01709"/>
    </source>
</evidence>